<dbReference type="InterPro" id="IPR036028">
    <property type="entry name" value="SH3-like_dom_sf"/>
</dbReference>
<proteinExistence type="predicted"/>
<feature type="region of interest" description="Disordered" evidence="3">
    <location>
        <begin position="194"/>
        <end position="267"/>
    </location>
</feature>
<keyword evidence="1 2" id="KW-0728">SH3 domain</keyword>
<evidence type="ECO:0000256" key="1">
    <source>
        <dbReference type="ARBA" id="ARBA00022443"/>
    </source>
</evidence>
<dbReference type="PANTHER" id="PTHR14167">
    <property type="entry name" value="SH3 DOMAIN-CONTAINING"/>
    <property type="match status" value="1"/>
</dbReference>
<feature type="compositionally biased region" description="Low complexity" evidence="3">
    <location>
        <begin position="130"/>
        <end position="149"/>
    </location>
</feature>
<evidence type="ECO:0000256" key="2">
    <source>
        <dbReference type="PROSITE-ProRule" id="PRU00192"/>
    </source>
</evidence>
<feature type="compositionally biased region" description="Polar residues" evidence="3">
    <location>
        <begin position="240"/>
        <end position="267"/>
    </location>
</feature>
<evidence type="ECO:0000313" key="6">
    <source>
        <dbReference type="EMBL" id="TPX76555.1"/>
    </source>
</evidence>
<gene>
    <name evidence="6" type="ORF">CcCBS67573_g02168</name>
</gene>
<evidence type="ECO:0000259" key="5">
    <source>
        <dbReference type="PROSITE" id="PS50002"/>
    </source>
</evidence>
<dbReference type="PANTHER" id="PTHR14167:SF116">
    <property type="entry name" value="CAP, ISOFORM AC"/>
    <property type="match status" value="1"/>
</dbReference>
<dbReference type="AlphaFoldDB" id="A0A507FLQ2"/>
<reference evidence="6 7" key="1">
    <citation type="journal article" date="2019" name="Sci. Rep.">
        <title>Comparative genomics of chytrid fungi reveal insights into the obligate biotrophic and pathogenic lifestyle of Synchytrium endobioticum.</title>
        <authorList>
            <person name="van de Vossenberg B.T.L.H."/>
            <person name="Warris S."/>
            <person name="Nguyen H.D.T."/>
            <person name="van Gent-Pelzer M.P.E."/>
            <person name="Joly D.L."/>
            <person name="van de Geest H.C."/>
            <person name="Bonants P.J.M."/>
            <person name="Smith D.S."/>
            <person name="Levesque C.A."/>
            <person name="van der Lee T.A.J."/>
        </authorList>
    </citation>
    <scope>NUCLEOTIDE SEQUENCE [LARGE SCALE GENOMIC DNA]</scope>
    <source>
        <strain evidence="6 7">CBS 675.73</strain>
    </source>
</reference>
<organism evidence="6 7">
    <name type="scientific">Chytriomyces confervae</name>
    <dbReference type="NCBI Taxonomy" id="246404"/>
    <lineage>
        <taxon>Eukaryota</taxon>
        <taxon>Fungi</taxon>
        <taxon>Fungi incertae sedis</taxon>
        <taxon>Chytridiomycota</taxon>
        <taxon>Chytridiomycota incertae sedis</taxon>
        <taxon>Chytridiomycetes</taxon>
        <taxon>Chytridiales</taxon>
        <taxon>Chytriomycetaceae</taxon>
        <taxon>Chytriomyces</taxon>
    </lineage>
</organism>
<dbReference type="InterPro" id="IPR001452">
    <property type="entry name" value="SH3_domain"/>
</dbReference>
<feature type="domain" description="SH3" evidence="5">
    <location>
        <begin position="391"/>
        <end position="452"/>
    </location>
</feature>
<dbReference type="CDD" id="cd00174">
    <property type="entry name" value="SH3"/>
    <property type="match status" value="1"/>
</dbReference>
<evidence type="ECO:0000313" key="7">
    <source>
        <dbReference type="Proteomes" id="UP000320333"/>
    </source>
</evidence>
<dbReference type="OrthoDB" id="5340910at2759"/>
<sequence length="655" mass="70321">MADVPASTTTRTDIASTIALTSTLASVMSTLSMGPVAIPSATSFSTLGLSATVSTTFSVAVTGPVVATVTQTSLLRSSQLSSTSQTGAFTSSLSSLVLTTATTTSSSSTSTTITTQPALPFLPSLSPVATPSSTASANSGIESSSTTTSANKSAITGSMSTMIFVGVGSLGALLLVAGGVFFFRRIGKSKVDKPLPIDSINNLDGRGKQKAESGARNGHRVEMSGVGLKHQQQQAQQQQTRTTAKSPRTPTPAVQQHSAVQISSIQSPPATSPQMILQQQLYDPGAAAFYKEYTVAQAHVARSQGELNLELGQVIVLMHDYNNGWAYGYSKSGMVYGTFPVACFSTIQASPSQRPKRMSVVVNQADAKPQSLNISSNRVGKETPIPQSTFKVGQLCTAVASFIPDRNDEMGLCIGDKIELQHVFDDDWAAGFNNSTNKDGFFPLECVNPAMSLSRRSDPLRSYPQRIASDCNHAPTLKIPKYQTQNPLRASVASTVADERTSLVGSPPSMSNNNVRIVATGTRMMEVRQVSSVQPDSPPGKSPKHTSLYSIDSVYTSKAEHLQKENDTLVRNEFSKRKSSIYSTMGRASLYTVEERNEPLYTVIRYFEPELEDEIELCARDKVRVLEQFDDGWAVVVNLDTDEEGMVPIRCIERD</sequence>
<keyword evidence="4" id="KW-1133">Transmembrane helix</keyword>
<accession>A0A507FLQ2</accession>
<comment type="caution">
    <text evidence="6">The sequence shown here is derived from an EMBL/GenBank/DDBJ whole genome shotgun (WGS) entry which is preliminary data.</text>
</comment>
<dbReference type="InterPro" id="IPR050384">
    <property type="entry name" value="Endophilin_SH3RF"/>
</dbReference>
<evidence type="ECO:0000256" key="3">
    <source>
        <dbReference type="SAM" id="MobiDB-lite"/>
    </source>
</evidence>
<keyword evidence="4" id="KW-0472">Membrane</keyword>
<dbReference type="Pfam" id="PF14604">
    <property type="entry name" value="SH3_9"/>
    <property type="match status" value="1"/>
</dbReference>
<dbReference type="SUPFAM" id="SSF50044">
    <property type="entry name" value="SH3-domain"/>
    <property type="match status" value="3"/>
</dbReference>
<dbReference type="GO" id="GO:0005737">
    <property type="term" value="C:cytoplasm"/>
    <property type="evidence" value="ECO:0007669"/>
    <property type="project" value="TreeGrafter"/>
</dbReference>
<dbReference type="Gene3D" id="2.30.30.40">
    <property type="entry name" value="SH3 Domains"/>
    <property type="match status" value="3"/>
</dbReference>
<dbReference type="Proteomes" id="UP000320333">
    <property type="component" value="Unassembled WGS sequence"/>
</dbReference>
<name>A0A507FLQ2_9FUNG</name>
<dbReference type="PROSITE" id="PS50002">
    <property type="entry name" value="SH3"/>
    <property type="match status" value="2"/>
</dbReference>
<protein>
    <recommendedName>
        <fullName evidence="5">SH3 domain-containing protein</fullName>
    </recommendedName>
</protein>
<feature type="transmembrane region" description="Helical" evidence="4">
    <location>
        <begin position="162"/>
        <end position="183"/>
    </location>
</feature>
<feature type="domain" description="SH3" evidence="5">
    <location>
        <begin position="596"/>
        <end position="655"/>
    </location>
</feature>
<dbReference type="STRING" id="246404.A0A507FLQ2"/>
<dbReference type="EMBL" id="QEAP01000043">
    <property type="protein sequence ID" value="TPX76555.1"/>
    <property type="molecule type" value="Genomic_DNA"/>
</dbReference>
<dbReference type="SMART" id="SM00326">
    <property type="entry name" value="SH3"/>
    <property type="match status" value="3"/>
</dbReference>
<keyword evidence="4" id="KW-0812">Transmembrane</keyword>
<feature type="region of interest" description="Disordered" evidence="3">
    <location>
        <begin position="130"/>
        <end position="152"/>
    </location>
</feature>
<keyword evidence="7" id="KW-1185">Reference proteome</keyword>
<evidence type="ECO:0000256" key="4">
    <source>
        <dbReference type="SAM" id="Phobius"/>
    </source>
</evidence>